<evidence type="ECO:0000259" key="5">
    <source>
        <dbReference type="PROSITE" id="PS51700"/>
    </source>
</evidence>
<dbReference type="PANTHER" id="PTHR12792">
    <property type="entry name" value="EXTRA SPINDLE POLES 1-RELATED"/>
    <property type="match status" value="1"/>
</dbReference>
<dbReference type="EC" id="3.4.22.49" evidence="2"/>
<dbReference type="InterPro" id="IPR005314">
    <property type="entry name" value="Peptidase_C50"/>
</dbReference>
<feature type="domain" description="Peptidase C50" evidence="5">
    <location>
        <begin position="1386"/>
        <end position="1487"/>
    </location>
</feature>
<dbReference type="Proteomes" id="UP000243579">
    <property type="component" value="Unassembled WGS sequence"/>
</dbReference>
<dbReference type="GO" id="GO:0005737">
    <property type="term" value="C:cytoplasm"/>
    <property type="evidence" value="ECO:0007669"/>
    <property type="project" value="TreeGrafter"/>
</dbReference>
<evidence type="ECO:0000256" key="4">
    <source>
        <dbReference type="ARBA" id="ARBA00022829"/>
    </source>
</evidence>
<dbReference type="OrthoDB" id="10255632at2759"/>
<dbReference type="GO" id="GO:0051307">
    <property type="term" value="P:meiotic chromosome separation"/>
    <property type="evidence" value="ECO:0007669"/>
    <property type="project" value="TreeGrafter"/>
</dbReference>
<dbReference type="PROSITE" id="PS51700">
    <property type="entry name" value="SEPARIN"/>
    <property type="match status" value="1"/>
</dbReference>
<dbReference type="EMBL" id="JNBR01000461">
    <property type="protein sequence ID" value="OQR92423.1"/>
    <property type="molecule type" value="Genomic_DNA"/>
</dbReference>
<comment type="caution">
    <text evidence="6">The sequence shown here is derived from an EMBL/GenBank/DDBJ whole genome shotgun (WGS) entry which is preliminary data.</text>
</comment>
<dbReference type="GO" id="GO:0006508">
    <property type="term" value="P:proteolysis"/>
    <property type="evidence" value="ECO:0007669"/>
    <property type="project" value="InterPro"/>
</dbReference>
<gene>
    <name evidence="6" type="ORF">ACHHYP_03719</name>
</gene>
<dbReference type="PANTHER" id="PTHR12792:SF0">
    <property type="entry name" value="SEPARIN"/>
    <property type="match status" value="1"/>
</dbReference>
<proteinExistence type="predicted"/>
<dbReference type="GO" id="GO:0005634">
    <property type="term" value="C:nucleus"/>
    <property type="evidence" value="ECO:0007669"/>
    <property type="project" value="InterPro"/>
</dbReference>
<keyword evidence="4" id="KW-0159">Chromosome partition</keyword>
<evidence type="ECO:0000256" key="1">
    <source>
        <dbReference type="ARBA" id="ARBA00000451"/>
    </source>
</evidence>
<evidence type="ECO:0000256" key="3">
    <source>
        <dbReference type="ARBA" id="ARBA00022801"/>
    </source>
</evidence>
<name>A0A1V9Z339_ACHHY</name>
<keyword evidence="7" id="KW-1185">Reference proteome</keyword>
<dbReference type="InterPro" id="IPR030397">
    <property type="entry name" value="SEPARIN_core_dom"/>
</dbReference>
<dbReference type="GO" id="GO:0004197">
    <property type="term" value="F:cysteine-type endopeptidase activity"/>
    <property type="evidence" value="ECO:0007669"/>
    <property type="project" value="InterPro"/>
</dbReference>
<keyword evidence="3" id="KW-0378">Hydrolase</keyword>
<protein>
    <recommendedName>
        <fullName evidence="2">separase</fullName>
        <ecNumber evidence="2">3.4.22.49</ecNumber>
    </recommendedName>
</protein>
<evidence type="ECO:0000256" key="2">
    <source>
        <dbReference type="ARBA" id="ARBA00012489"/>
    </source>
</evidence>
<sequence>MDAVVKTLRYIEKEPPASAPLPASSKYGLHALKLFLHLKPKTFPEHAKLSTLLLQQKTVPDVLLSPMPASKTSTIDKSPSLCLQGIQLALQAPQDLSALVLASLLVINLNRDKVSFKQPHTWENMHLQLAKKFLDVAALPLSAVFAEYCRLLMHYHLHLVLASLNFIPKSSSTTKRIEWARIRAKFQCHVPTLPPFMEKLIVVCLQMQLHERDIAVLVTEDLPPKCMTKTTWDMAYRLIWKSATGLEKAGDDPHVVLRLRAHGLRSLAYSQSPWSTFLQQLHRTGVLFKKHANASCAPLYIDMAPRWQHLLAQQPTENEATTWPVLLQWLEHWATVDKASVTPVLQWVKANMLPQDGRWASLLHLLHLLTAPAASSDDVEGALDCLGADLPLPMLPVALRFLKRLVALHSAGYPRLLEWTTRLRQGTSSPVDRDKLLQEELFCIRMCIRGSLEAPIAMLGYIERAMGLHEALLQPQPSAATAAAFTAVVSDATIAAVQWFKQEQYQAVVQLRGLAELHSPKLLAVVGAAHHKMHNTPLALEALEAAVAADATALDKYMVVVLEAPSDSMLASAARVLVQCPAQLFVNQLRLHTDKWLRHLRRSPCQDTRERLGAALDMEALADASALGHVLRQRRRALADLYVQHDAARWLQSAEELVALLPPEANPEVCGWRAILRVERVMAASYATAACDIMFDQIRTDLDVAIKGLPAAPTHGYVEALAGACQLLGWTSFYERIQGPQTDSVAQADKLLGTGDVDAALTLVCAARDALTPAAGDDETGFFETRRVHLAVARASCAKGLYDDALGALKAALKSCFQHVYHLGVDTVLVETRDAGKMYFQPIQANGWALLHDTLSCLGLLGDVYSKLGVPSKAEVYLRRAQTLAAGLDHRIVCGRAIALRGARLEMQRNHLTVAQSAVERLVPIASDDVLQEVAWMAQACDENLFEGDVLHVQSCYGPAQKSYKLAKHRVIPYYQRTKRLIGIVGRSYRKLAENACRAYYHSKSGADAFPLDAITAFQKALKLSMSVVETTQTQHNVGLAVYHRARTQTDGKRLELLSQSVHALREAWHHAVRMARPHLAHRVCRDLSLALVETAQHTDAAMQFKLHWQMALLQSQGVRVDRGNPATDEAPSAAAEHLVQRADAFQRTFEQAGLPPEWNFVYLSLTTSKELVLHRIQANGTTPITVAVPSSVFPMESILAALQKIIAASNETLSGHTADEAHAWSSTQKKQWWNQRNHLDQQLQLLLEKAQAKLGFYASLFLGRPAVLPEAVVAAIASVQAQSGALSLRQQELLVAVFYALHQQRLSRNVALAGLRAVVPDVNLSLVKFPVHAATTAPGPTILICDEKVHAFPWEGLCPGLAVTRMTSMAAVLRDRRLALPPVSKHRVRYMINPSGDLVATEGVLAPYLTQAARAWQWEGVMGRLSLEEAGARMQTYVTTSDVFIYSGHGSGEVFVHRDVLAGFAQASVALLLGCSSGKLKQEGIFLPEGMLLSYLAAKSRAVVGMLWDVTDRDIDRLSLKLLGLWFDGHESLAAALATARGECKLKSLNGLAAVCYGLPLHIDTPDAPMKMSTKGKCEKATGPKTVCEFQLDPKDDGYWEEADDEAETTKELRRELLDAELRRDIARLNAITRKYNKMHKS</sequence>
<organism evidence="6 7">
    <name type="scientific">Achlya hypogyna</name>
    <name type="common">Oomycete</name>
    <name type="synonym">Protoachlya hypogyna</name>
    <dbReference type="NCBI Taxonomy" id="1202772"/>
    <lineage>
        <taxon>Eukaryota</taxon>
        <taxon>Sar</taxon>
        <taxon>Stramenopiles</taxon>
        <taxon>Oomycota</taxon>
        <taxon>Saprolegniomycetes</taxon>
        <taxon>Saprolegniales</taxon>
        <taxon>Achlyaceae</taxon>
        <taxon>Achlya</taxon>
    </lineage>
</organism>
<dbReference type="GO" id="GO:0072686">
    <property type="term" value="C:mitotic spindle"/>
    <property type="evidence" value="ECO:0007669"/>
    <property type="project" value="TreeGrafter"/>
</dbReference>
<accession>A0A1V9Z339</accession>
<dbReference type="STRING" id="1202772.A0A1V9Z339"/>
<evidence type="ECO:0000313" key="7">
    <source>
        <dbReference type="Proteomes" id="UP000243579"/>
    </source>
</evidence>
<reference evidence="6 7" key="1">
    <citation type="journal article" date="2014" name="Genome Biol. Evol.">
        <title>The secreted proteins of Achlya hypogyna and Thraustotheca clavata identify the ancestral oomycete secretome and reveal gene acquisitions by horizontal gene transfer.</title>
        <authorList>
            <person name="Misner I."/>
            <person name="Blouin N."/>
            <person name="Leonard G."/>
            <person name="Richards T.A."/>
            <person name="Lane C.E."/>
        </authorList>
    </citation>
    <scope>NUCLEOTIDE SEQUENCE [LARGE SCALE GENOMIC DNA]</scope>
    <source>
        <strain evidence="6 7">ATCC 48635</strain>
    </source>
</reference>
<comment type="catalytic activity">
    <reaction evidence="1">
        <text>All bonds known to be hydrolyzed by this endopeptidase have arginine in P1 and an acidic residue in P4. P6 is often occupied by an acidic residue or by a hydroxy-amino-acid residue, the phosphorylation of which enhances cleavage.</text>
        <dbReference type="EC" id="3.4.22.49"/>
    </reaction>
</comment>
<dbReference type="Pfam" id="PF03568">
    <property type="entry name" value="Separin_C"/>
    <property type="match status" value="2"/>
</dbReference>
<evidence type="ECO:0000313" key="6">
    <source>
        <dbReference type="EMBL" id="OQR92423.1"/>
    </source>
</evidence>